<dbReference type="SUPFAM" id="SSF46785">
    <property type="entry name" value="Winged helix' DNA-binding domain"/>
    <property type="match status" value="1"/>
</dbReference>
<feature type="domain" description="HTH marR-type" evidence="4">
    <location>
        <begin position="4"/>
        <end position="136"/>
    </location>
</feature>
<keyword evidence="6" id="KW-1185">Reference proteome</keyword>
<comment type="caution">
    <text evidence="5">The sequence shown here is derived from an EMBL/GenBank/DDBJ whole genome shotgun (WGS) entry which is preliminary data.</text>
</comment>
<evidence type="ECO:0000313" key="6">
    <source>
        <dbReference type="Proteomes" id="UP001332243"/>
    </source>
</evidence>
<proteinExistence type="predicted"/>
<reference evidence="5 6" key="1">
    <citation type="submission" date="2024-01" db="EMBL/GenBank/DDBJ databases">
        <title>Genome insights into Plantactinospora sonchi sp. nov.</title>
        <authorList>
            <person name="Wang L."/>
        </authorList>
    </citation>
    <scope>NUCLEOTIDE SEQUENCE [LARGE SCALE GENOMIC DNA]</scope>
    <source>
        <strain evidence="5 6">NEAU-QY2</strain>
    </source>
</reference>
<dbReference type="Pfam" id="PF01047">
    <property type="entry name" value="MarR"/>
    <property type="match status" value="1"/>
</dbReference>
<evidence type="ECO:0000256" key="1">
    <source>
        <dbReference type="ARBA" id="ARBA00023015"/>
    </source>
</evidence>
<keyword evidence="3" id="KW-0804">Transcription</keyword>
<evidence type="ECO:0000256" key="2">
    <source>
        <dbReference type="ARBA" id="ARBA00023125"/>
    </source>
</evidence>
<name>A0ABU7RZJ0_9ACTN</name>
<dbReference type="InterPro" id="IPR023187">
    <property type="entry name" value="Tscrpt_reg_MarR-type_CS"/>
</dbReference>
<sequence>MAHEREFRNVLALVSRGLKGTSATGLRRLGLHVGQNFLLEELCRQDRQTPGELARRIGVEVPTVTRTAQRMEGAGLVVRTPDESDRRAVRVGLTDRGRALCGELPEMLDEVAGQALTGLSGTERRQLVDLLRRVAANLGAAPSDDPPGRR</sequence>
<dbReference type="PROSITE" id="PS01117">
    <property type="entry name" value="HTH_MARR_1"/>
    <property type="match status" value="1"/>
</dbReference>
<dbReference type="PANTHER" id="PTHR42756:SF1">
    <property type="entry name" value="TRANSCRIPTIONAL REPRESSOR OF EMRAB OPERON"/>
    <property type="match status" value="1"/>
</dbReference>
<dbReference type="Gene3D" id="1.10.10.10">
    <property type="entry name" value="Winged helix-like DNA-binding domain superfamily/Winged helix DNA-binding domain"/>
    <property type="match status" value="1"/>
</dbReference>
<dbReference type="CDD" id="cd00090">
    <property type="entry name" value="HTH_ARSR"/>
    <property type="match status" value="1"/>
</dbReference>
<protein>
    <submittedName>
        <fullName evidence="5">MarR family transcriptional regulator</fullName>
    </submittedName>
</protein>
<evidence type="ECO:0000313" key="5">
    <source>
        <dbReference type="EMBL" id="MEE6261741.1"/>
    </source>
</evidence>
<accession>A0ABU7RZJ0</accession>
<keyword evidence="1" id="KW-0805">Transcription regulation</keyword>
<dbReference type="EMBL" id="JAZGQK010000023">
    <property type="protein sequence ID" value="MEE6261741.1"/>
    <property type="molecule type" value="Genomic_DNA"/>
</dbReference>
<evidence type="ECO:0000256" key="3">
    <source>
        <dbReference type="ARBA" id="ARBA00023163"/>
    </source>
</evidence>
<dbReference type="SMART" id="SM00347">
    <property type="entry name" value="HTH_MARR"/>
    <property type="match status" value="1"/>
</dbReference>
<evidence type="ECO:0000259" key="4">
    <source>
        <dbReference type="PROSITE" id="PS50995"/>
    </source>
</evidence>
<dbReference type="Proteomes" id="UP001332243">
    <property type="component" value="Unassembled WGS sequence"/>
</dbReference>
<dbReference type="InterPro" id="IPR000835">
    <property type="entry name" value="HTH_MarR-typ"/>
</dbReference>
<dbReference type="InterPro" id="IPR036388">
    <property type="entry name" value="WH-like_DNA-bd_sf"/>
</dbReference>
<organism evidence="5 6">
    <name type="scientific">Plantactinospora sonchi</name>
    <dbReference type="NCBI Taxonomy" id="1544735"/>
    <lineage>
        <taxon>Bacteria</taxon>
        <taxon>Bacillati</taxon>
        <taxon>Actinomycetota</taxon>
        <taxon>Actinomycetes</taxon>
        <taxon>Micromonosporales</taxon>
        <taxon>Micromonosporaceae</taxon>
        <taxon>Plantactinospora</taxon>
    </lineage>
</organism>
<keyword evidence="2" id="KW-0238">DNA-binding</keyword>
<dbReference type="PANTHER" id="PTHR42756">
    <property type="entry name" value="TRANSCRIPTIONAL REGULATOR, MARR"/>
    <property type="match status" value="1"/>
</dbReference>
<gene>
    <name evidence="5" type="ORF">V1633_24965</name>
</gene>
<dbReference type="PRINTS" id="PR00598">
    <property type="entry name" value="HTHMARR"/>
</dbReference>
<dbReference type="InterPro" id="IPR036390">
    <property type="entry name" value="WH_DNA-bd_sf"/>
</dbReference>
<dbReference type="PROSITE" id="PS50995">
    <property type="entry name" value="HTH_MARR_2"/>
    <property type="match status" value="1"/>
</dbReference>
<dbReference type="InterPro" id="IPR011991">
    <property type="entry name" value="ArsR-like_HTH"/>
</dbReference>
<dbReference type="RefSeq" id="WP_331216831.1">
    <property type="nucleotide sequence ID" value="NZ_JAZGQK010000023.1"/>
</dbReference>